<protein>
    <recommendedName>
        <fullName evidence="4">Secreted protein</fullName>
    </recommendedName>
</protein>
<feature type="signal peptide" evidence="1">
    <location>
        <begin position="1"/>
        <end position="19"/>
    </location>
</feature>
<proteinExistence type="predicted"/>
<dbReference type="OrthoDB" id="3552888at2759"/>
<dbReference type="PANTHER" id="PTHR35605:SF1">
    <property type="entry name" value="ECP2 EFFECTOR PROTEIN DOMAIN-CONTAINING PROTEIN-RELATED"/>
    <property type="match status" value="1"/>
</dbReference>
<gene>
    <name evidence="2" type="ORF">NW762_013395</name>
</gene>
<dbReference type="Proteomes" id="UP001152049">
    <property type="component" value="Unassembled WGS sequence"/>
</dbReference>
<evidence type="ECO:0000313" key="3">
    <source>
        <dbReference type="Proteomes" id="UP001152049"/>
    </source>
</evidence>
<sequence>MHRTLVISALLGALVSAVALPEDEGLYIRSTEEMTFEGLPIVDLQITDDENFPGVVFNGTVQSIVEQMEALKPGIFNPASSGSDNSELEASSLEKRQGTINCNWGKEKVLWSHCFEGMEYLRNLAGRRCGVGPAGGACARVSCSHGCGIYLCNRLSTDNSVWCNNIPNDIQRIGEACISQTLGWFKGAQDWPNHYTGVAKDNC</sequence>
<reference evidence="2" key="1">
    <citation type="submission" date="2022-09" db="EMBL/GenBank/DDBJ databases">
        <title>Fusarium specimens isolated from Avocado Roots.</title>
        <authorList>
            <person name="Stajich J."/>
            <person name="Roper C."/>
            <person name="Heimlech-Rivalta G."/>
        </authorList>
    </citation>
    <scope>NUCLEOTIDE SEQUENCE</scope>
    <source>
        <strain evidence="2">CF00136</strain>
    </source>
</reference>
<evidence type="ECO:0000256" key="1">
    <source>
        <dbReference type="SAM" id="SignalP"/>
    </source>
</evidence>
<dbReference type="EMBL" id="JAOQAZ010000041">
    <property type="protein sequence ID" value="KAJ4246843.1"/>
    <property type="molecule type" value="Genomic_DNA"/>
</dbReference>
<dbReference type="PANTHER" id="PTHR35605">
    <property type="entry name" value="ECP2 EFFECTOR PROTEIN DOMAIN-CONTAINING PROTEIN-RELATED"/>
    <property type="match status" value="1"/>
</dbReference>
<keyword evidence="3" id="KW-1185">Reference proteome</keyword>
<comment type="caution">
    <text evidence="2">The sequence shown here is derived from an EMBL/GenBank/DDBJ whole genome shotgun (WGS) entry which is preliminary data.</text>
</comment>
<evidence type="ECO:0008006" key="4">
    <source>
        <dbReference type="Google" id="ProtNLM"/>
    </source>
</evidence>
<accession>A0A9W8RKP6</accession>
<dbReference type="AlphaFoldDB" id="A0A9W8RKP6"/>
<feature type="chain" id="PRO_5040981563" description="Secreted protein" evidence="1">
    <location>
        <begin position="20"/>
        <end position="203"/>
    </location>
</feature>
<name>A0A9W8RKP6_9HYPO</name>
<evidence type="ECO:0000313" key="2">
    <source>
        <dbReference type="EMBL" id="KAJ4246843.1"/>
    </source>
</evidence>
<keyword evidence="1" id="KW-0732">Signal</keyword>
<organism evidence="2 3">
    <name type="scientific">Fusarium torreyae</name>
    <dbReference type="NCBI Taxonomy" id="1237075"/>
    <lineage>
        <taxon>Eukaryota</taxon>
        <taxon>Fungi</taxon>
        <taxon>Dikarya</taxon>
        <taxon>Ascomycota</taxon>
        <taxon>Pezizomycotina</taxon>
        <taxon>Sordariomycetes</taxon>
        <taxon>Hypocreomycetidae</taxon>
        <taxon>Hypocreales</taxon>
        <taxon>Nectriaceae</taxon>
        <taxon>Fusarium</taxon>
    </lineage>
</organism>